<dbReference type="SUPFAM" id="SSF53448">
    <property type="entry name" value="Nucleotide-diphospho-sugar transferases"/>
    <property type="match status" value="1"/>
</dbReference>
<evidence type="ECO:0000259" key="6">
    <source>
        <dbReference type="Pfam" id="PF00535"/>
    </source>
</evidence>
<dbReference type="InterPro" id="IPR001173">
    <property type="entry name" value="Glyco_trans_2-like"/>
</dbReference>
<reference evidence="7 8" key="1">
    <citation type="journal article" date="2016" name="Nat. Commun.">
        <title>Thousands of microbial genomes shed light on interconnected biogeochemical processes in an aquifer system.</title>
        <authorList>
            <person name="Anantharaman K."/>
            <person name="Brown C.T."/>
            <person name="Hug L.A."/>
            <person name="Sharon I."/>
            <person name="Castelle C.J."/>
            <person name="Probst A.J."/>
            <person name="Thomas B.C."/>
            <person name="Singh A."/>
            <person name="Wilkins M.J."/>
            <person name="Karaoz U."/>
            <person name="Brodie E.L."/>
            <person name="Williams K.H."/>
            <person name="Hubbard S.S."/>
            <person name="Banfield J.F."/>
        </authorList>
    </citation>
    <scope>NUCLEOTIDE SEQUENCE [LARGE SCALE GENOMIC DNA]</scope>
</reference>
<sequence>MKISYIIPAFNEEKYIKQCVRSIFEQKHLADFEVIVVDNNSKDRTAEIVRTQFPEARLVRETRQGMTIARNRGAKVATGDMLVFFDADVVVPLYWEGRMLERFLREPKLVGVSGPYRFYDLPQKYKFVEFISFRILQPFVGEFLLRKVFKKGALWNGGNLAVKKDIFDKVGGFTEEIVFYGEDSDLARKMIKEGDIAFLQSLWVWSSARRLLKGNPVREGLRYVAEYAWFFMTNKSREKSYEEVR</sequence>
<evidence type="ECO:0000256" key="1">
    <source>
        <dbReference type="ARBA" id="ARBA00004236"/>
    </source>
</evidence>
<dbReference type="PANTHER" id="PTHR43646:SF2">
    <property type="entry name" value="GLYCOSYLTRANSFERASE 2-LIKE DOMAIN-CONTAINING PROTEIN"/>
    <property type="match status" value="1"/>
</dbReference>
<protein>
    <recommendedName>
        <fullName evidence="6">Glycosyltransferase 2-like domain-containing protein</fullName>
    </recommendedName>
</protein>
<keyword evidence="5" id="KW-0472">Membrane</keyword>
<dbReference type="Proteomes" id="UP000178529">
    <property type="component" value="Unassembled WGS sequence"/>
</dbReference>
<dbReference type="Pfam" id="PF00535">
    <property type="entry name" value="Glycos_transf_2"/>
    <property type="match status" value="1"/>
</dbReference>
<evidence type="ECO:0000256" key="2">
    <source>
        <dbReference type="ARBA" id="ARBA00022475"/>
    </source>
</evidence>
<evidence type="ECO:0000256" key="5">
    <source>
        <dbReference type="ARBA" id="ARBA00023136"/>
    </source>
</evidence>
<evidence type="ECO:0000256" key="4">
    <source>
        <dbReference type="ARBA" id="ARBA00022679"/>
    </source>
</evidence>
<gene>
    <name evidence="7" type="ORF">A3J68_01420</name>
</gene>
<dbReference type="Gene3D" id="3.90.550.10">
    <property type="entry name" value="Spore Coat Polysaccharide Biosynthesis Protein SpsA, Chain A"/>
    <property type="match status" value="1"/>
</dbReference>
<organism evidence="7 8">
    <name type="scientific">Candidatus Wildermuthbacteria bacterium RIFCSPHIGHO2_02_FULL_48_16</name>
    <dbReference type="NCBI Taxonomy" id="1802453"/>
    <lineage>
        <taxon>Bacteria</taxon>
        <taxon>Candidatus Wildermuthiibacteriota</taxon>
    </lineage>
</organism>
<keyword evidence="2" id="KW-1003">Cell membrane</keyword>
<dbReference type="GO" id="GO:0016757">
    <property type="term" value="F:glycosyltransferase activity"/>
    <property type="evidence" value="ECO:0007669"/>
    <property type="project" value="UniProtKB-KW"/>
</dbReference>
<evidence type="ECO:0000256" key="3">
    <source>
        <dbReference type="ARBA" id="ARBA00022676"/>
    </source>
</evidence>
<name>A0A1G2R8F0_9BACT</name>
<dbReference type="InterPro" id="IPR029044">
    <property type="entry name" value="Nucleotide-diphossugar_trans"/>
</dbReference>
<comment type="caution">
    <text evidence="7">The sequence shown here is derived from an EMBL/GenBank/DDBJ whole genome shotgun (WGS) entry which is preliminary data.</text>
</comment>
<accession>A0A1G2R8F0</accession>
<dbReference type="CDD" id="cd00761">
    <property type="entry name" value="Glyco_tranf_GTA_type"/>
    <property type="match status" value="1"/>
</dbReference>
<dbReference type="PANTHER" id="PTHR43646">
    <property type="entry name" value="GLYCOSYLTRANSFERASE"/>
    <property type="match status" value="1"/>
</dbReference>
<dbReference type="EMBL" id="MHTY01000008">
    <property type="protein sequence ID" value="OHA69093.1"/>
    <property type="molecule type" value="Genomic_DNA"/>
</dbReference>
<proteinExistence type="predicted"/>
<keyword evidence="3" id="KW-0328">Glycosyltransferase</keyword>
<evidence type="ECO:0000313" key="7">
    <source>
        <dbReference type="EMBL" id="OHA69093.1"/>
    </source>
</evidence>
<comment type="subcellular location">
    <subcellularLocation>
        <location evidence="1">Cell membrane</location>
    </subcellularLocation>
</comment>
<dbReference type="AlphaFoldDB" id="A0A1G2R8F0"/>
<keyword evidence="4" id="KW-0808">Transferase</keyword>
<dbReference type="GO" id="GO:0005886">
    <property type="term" value="C:plasma membrane"/>
    <property type="evidence" value="ECO:0007669"/>
    <property type="project" value="UniProtKB-SubCell"/>
</dbReference>
<feature type="domain" description="Glycosyltransferase 2-like" evidence="6">
    <location>
        <begin position="4"/>
        <end position="140"/>
    </location>
</feature>
<evidence type="ECO:0000313" key="8">
    <source>
        <dbReference type="Proteomes" id="UP000178529"/>
    </source>
</evidence>